<evidence type="ECO:0000259" key="6">
    <source>
        <dbReference type="Pfam" id="PF01878"/>
    </source>
</evidence>
<dbReference type="GO" id="GO:0005634">
    <property type="term" value="C:nucleus"/>
    <property type="evidence" value="ECO:0007669"/>
    <property type="project" value="UniProtKB-SubCell"/>
</dbReference>
<feature type="region of interest" description="Disordered" evidence="5">
    <location>
        <begin position="1"/>
        <end position="104"/>
    </location>
</feature>
<dbReference type="AlphaFoldDB" id="A0A3N4IH18"/>
<evidence type="ECO:0000256" key="5">
    <source>
        <dbReference type="SAM" id="MobiDB-lite"/>
    </source>
</evidence>
<evidence type="ECO:0000256" key="4">
    <source>
        <dbReference type="ARBA" id="ARBA00023242"/>
    </source>
</evidence>
<dbReference type="InterPro" id="IPR015947">
    <property type="entry name" value="PUA-like_sf"/>
</dbReference>
<dbReference type="EMBL" id="ML119664">
    <property type="protein sequence ID" value="RPA83491.1"/>
    <property type="molecule type" value="Genomic_DNA"/>
</dbReference>
<dbReference type="InterPro" id="IPR002740">
    <property type="entry name" value="EVE_domain"/>
</dbReference>
<dbReference type="Pfam" id="PF01878">
    <property type="entry name" value="EVE"/>
    <property type="match status" value="1"/>
</dbReference>
<name>A0A3N4IH18_ASCIM</name>
<feature type="domain" description="EVE" evidence="6">
    <location>
        <begin position="88"/>
        <end position="246"/>
    </location>
</feature>
<evidence type="ECO:0000256" key="3">
    <source>
        <dbReference type="ARBA" id="ARBA00022553"/>
    </source>
</evidence>
<evidence type="ECO:0000313" key="8">
    <source>
        <dbReference type="Proteomes" id="UP000275078"/>
    </source>
</evidence>
<accession>A0A3N4IH18</accession>
<dbReference type="CDD" id="cd21133">
    <property type="entry name" value="EVE"/>
    <property type="match status" value="1"/>
</dbReference>
<feature type="compositionally biased region" description="Low complexity" evidence="5">
    <location>
        <begin position="1"/>
        <end position="16"/>
    </location>
</feature>
<comment type="subcellular location">
    <subcellularLocation>
        <location evidence="1">Nucleus</location>
    </subcellularLocation>
</comment>
<evidence type="ECO:0000313" key="7">
    <source>
        <dbReference type="EMBL" id="RPA83491.1"/>
    </source>
</evidence>
<dbReference type="Proteomes" id="UP000275078">
    <property type="component" value="Unassembled WGS sequence"/>
</dbReference>
<evidence type="ECO:0000256" key="1">
    <source>
        <dbReference type="ARBA" id="ARBA00004123"/>
    </source>
</evidence>
<feature type="compositionally biased region" description="Basic and acidic residues" evidence="5">
    <location>
        <begin position="58"/>
        <end position="72"/>
    </location>
</feature>
<proteinExistence type="predicted"/>
<dbReference type="Gene3D" id="3.10.590.10">
    <property type="entry name" value="ph1033 like domains"/>
    <property type="match status" value="1"/>
</dbReference>
<dbReference type="PANTHER" id="PTHR14087:SF7">
    <property type="entry name" value="THYMOCYTE NUCLEAR PROTEIN 1"/>
    <property type="match status" value="1"/>
</dbReference>
<gene>
    <name evidence="7" type="ORF">BJ508DRAFT_237159</name>
</gene>
<protein>
    <recommendedName>
        <fullName evidence="2">Thymocyte nuclear protein 1</fullName>
    </recommendedName>
</protein>
<dbReference type="FunFam" id="3.10.590.10:FF:000003">
    <property type="entry name" value="Thymocyte nuclear protein 1"/>
    <property type="match status" value="1"/>
</dbReference>
<keyword evidence="8" id="KW-1185">Reference proteome</keyword>
<keyword evidence="3" id="KW-0597">Phosphoprotein</keyword>
<evidence type="ECO:0000256" key="2">
    <source>
        <dbReference type="ARBA" id="ARBA00014654"/>
    </source>
</evidence>
<sequence>MSTRRSTRILTRSAAAPSSATKRPAPDEEPELKPTRAKKRAATSKRSNVDITAPLKAVKKEAGLNSEIKTEPAAKSSSSTESKDEGPRYWLFKSEPETRITPTGHDVRFSIDDLLASKDGTAPWDGVRNYSARNNLKAMRLGDLGFFYHSNCKEPGIVGVVEVVREAEPDEQAFDPKACYYDPKSSRDSPKWFQVQVKFKRKTKRVITLAEMKEYAGSELSEMPLLKAARLSVSPVPKACWNFILDSLESKEDS</sequence>
<keyword evidence="4" id="KW-0539">Nucleus</keyword>
<dbReference type="PANTHER" id="PTHR14087">
    <property type="entry name" value="THYMOCYTE NUCLEAR PROTEIN 1"/>
    <property type="match status" value="1"/>
</dbReference>
<dbReference type="OrthoDB" id="41445at2759"/>
<dbReference type="SUPFAM" id="SSF88697">
    <property type="entry name" value="PUA domain-like"/>
    <property type="match status" value="1"/>
</dbReference>
<dbReference type="InterPro" id="IPR047197">
    <property type="entry name" value="THYN1-like_EVE"/>
</dbReference>
<reference evidence="7 8" key="1">
    <citation type="journal article" date="2018" name="Nat. Ecol. Evol.">
        <title>Pezizomycetes genomes reveal the molecular basis of ectomycorrhizal truffle lifestyle.</title>
        <authorList>
            <person name="Murat C."/>
            <person name="Payen T."/>
            <person name="Noel B."/>
            <person name="Kuo A."/>
            <person name="Morin E."/>
            <person name="Chen J."/>
            <person name="Kohler A."/>
            <person name="Krizsan K."/>
            <person name="Balestrini R."/>
            <person name="Da Silva C."/>
            <person name="Montanini B."/>
            <person name="Hainaut M."/>
            <person name="Levati E."/>
            <person name="Barry K.W."/>
            <person name="Belfiori B."/>
            <person name="Cichocki N."/>
            <person name="Clum A."/>
            <person name="Dockter R.B."/>
            <person name="Fauchery L."/>
            <person name="Guy J."/>
            <person name="Iotti M."/>
            <person name="Le Tacon F."/>
            <person name="Lindquist E.A."/>
            <person name="Lipzen A."/>
            <person name="Malagnac F."/>
            <person name="Mello A."/>
            <person name="Molinier V."/>
            <person name="Miyauchi S."/>
            <person name="Poulain J."/>
            <person name="Riccioni C."/>
            <person name="Rubini A."/>
            <person name="Sitrit Y."/>
            <person name="Splivallo R."/>
            <person name="Traeger S."/>
            <person name="Wang M."/>
            <person name="Zifcakova L."/>
            <person name="Wipf D."/>
            <person name="Zambonelli A."/>
            <person name="Paolocci F."/>
            <person name="Nowrousian M."/>
            <person name="Ottonello S."/>
            <person name="Baldrian P."/>
            <person name="Spatafora J.W."/>
            <person name="Henrissat B."/>
            <person name="Nagy L.G."/>
            <person name="Aury J.M."/>
            <person name="Wincker P."/>
            <person name="Grigoriev I.V."/>
            <person name="Bonfante P."/>
            <person name="Martin F.M."/>
        </authorList>
    </citation>
    <scope>NUCLEOTIDE SEQUENCE [LARGE SCALE GENOMIC DNA]</scope>
    <source>
        <strain evidence="7 8">RN42</strain>
    </source>
</reference>
<dbReference type="InterPro" id="IPR052181">
    <property type="entry name" value="5hmC_binding"/>
</dbReference>
<organism evidence="7 8">
    <name type="scientific">Ascobolus immersus RN42</name>
    <dbReference type="NCBI Taxonomy" id="1160509"/>
    <lineage>
        <taxon>Eukaryota</taxon>
        <taxon>Fungi</taxon>
        <taxon>Dikarya</taxon>
        <taxon>Ascomycota</taxon>
        <taxon>Pezizomycotina</taxon>
        <taxon>Pezizomycetes</taxon>
        <taxon>Pezizales</taxon>
        <taxon>Ascobolaceae</taxon>
        <taxon>Ascobolus</taxon>
    </lineage>
</organism>
<dbReference type="STRING" id="1160509.A0A3N4IH18"/>